<dbReference type="PANTHER" id="PTHR48106">
    <property type="entry name" value="QUINONE OXIDOREDUCTASE PIG3-RELATED"/>
    <property type="match status" value="1"/>
</dbReference>
<sequence length="169" mass="18362">MAKKLGAGKVFGTVGSAEKMKCGASFDYDELFLRSDFKKQILQATEQKGVHTVFDPVGGDMREQSLEVLRPFGQLIVVGNASGKEDVPFSSNQLWMSNKSVSGFALGSYAQTAPQIVGKAAKEALQMLARKEIHAEIFGVFSLDEVIDAHVLLEGKNTVGKLLLRINNE</sequence>
<dbReference type="EMBL" id="JAFDST010000003">
    <property type="protein sequence ID" value="MBP1082539.1"/>
    <property type="molecule type" value="Genomic_DNA"/>
</dbReference>
<name>A0ABS4CYT0_9BACI</name>
<evidence type="ECO:0000256" key="1">
    <source>
        <dbReference type="ARBA" id="ARBA00022857"/>
    </source>
</evidence>
<proteinExistence type="predicted"/>
<keyword evidence="2" id="KW-0560">Oxidoreductase</keyword>
<reference evidence="4 5" key="1">
    <citation type="submission" date="2021-01" db="EMBL/GenBank/DDBJ databases">
        <title>Genomic Encyclopedia of Type Strains, Phase IV (KMG-IV): sequencing the most valuable type-strain genomes for metagenomic binning, comparative biology and taxonomic classification.</title>
        <authorList>
            <person name="Goeker M."/>
        </authorList>
    </citation>
    <scope>NUCLEOTIDE SEQUENCE [LARGE SCALE GENOMIC DNA]</scope>
    <source>
        <strain evidence="4 5">DSM 103394</strain>
    </source>
</reference>
<dbReference type="Proteomes" id="UP000674416">
    <property type="component" value="Unassembled WGS sequence"/>
</dbReference>
<keyword evidence="1" id="KW-0521">NADP</keyword>
<dbReference type="InterPro" id="IPR013149">
    <property type="entry name" value="ADH-like_C"/>
</dbReference>
<keyword evidence="5" id="KW-1185">Reference proteome</keyword>
<dbReference type="Gene3D" id="3.40.50.720">
    <property type="entry name" value="NAD(P)-binding Rossmann-like Domain"/>
    <property type="match status" value="1"/>
</dbReference>
<accession>A0ABS4CYT0</accession>
<dbReference type="Pfam" id="PF00107">
    <property type="entry name" value="ADH_zinc_N"/>
    <property type="match status" value="1"/>
</dbReference>
<evidence type="ECO:0000256" key="2">
    <source>
        <dbReference type="ARBA" id="ARBA00023002"/>
    </source>
</evidence>
<dbReference type="Gene3D" id="3.90.180.10">
    <property type="entry name" value="Medium-chain alcohol dehydrogenases, catalytic domain"/>
    <property type="match status" value="1"/>
</dbReference>
<evidence type="ECO:0000259" key="3">
    <source>
        <dbReference type="Pfam" id="PF00107"/>
    </source>
</evidence>
<gene>
    <name evidence="4" type="ORF">JOC74_003042</name>
</gene>
<evidence type="ECO:0000313" key="5">
    <source>
        <dbReference type="Proteomes" id="UP000674416"/>
    </source>
</evidence>
<comment type="caution">
    <text evidence="4">The sequence shown here is derived from an EMBL/GenBank/DDBJ whole genome shotgun (WGS) entry which is preliminary data.</text>
</comment>
<evidence type="ECO:0000313" key="4">
    <source>
        <dbReference type="EMBL" id="MBP1082539.1"/>
    </source>
</evidence>
<feature type="domain" description="Alcohol dehydrogenase-like C-terminal" evidence="3">
    <location>
        <begin position="1"/>
        <end position="115"/>
    </location>
</feature>
<dbReference type="InterPro" id="IPR036291">
    <property type="entry name" value="NAD(P)-bd_dom_sf"/>
</dbReference>
<protein>
    <submittedName>
        <fullName evidence="4">NADPH:quinone reductase-like Zn-dependent oxidoreductase</fullName>
    </submittedName>
</protein>
<organism evidence="4 5">
    <name type="scientific">Bacillus capparidis</name>
    <dbReference type="NCBI Taxonomy" id="1840411"/>
    <lineage>
        <taxon>Bacteria</taxon>
        <taxon>Bacillati</taxon>
        <taxon>Bacillota</taxon>
        <taxon>Bacilli</taxon>
        <taxon>Bacillales</taxon>
        <taxon>Bacillaceae</taxon>
        <taxon>Bacillus</taxon>
    </lineage>
</organism>
<dbReference type="SUPFAM" id="SSF51735">
    <property type="entry name" value="NAD(P)-binding Rossmann-fold domains"/>
    <property type="match status" value="1"/>
</dbReference>